<dbReference type="Proteomes" id="UP000466794">
    <property type="component" value="Unassembled WGS sequence"/>
</dbReference>
<keyword evidence="6 8" id="KW-0472">Membrane</keyword>
<dbReference type="RefSeq" id="WP_157390933.1">
    <property type="nucleotide sequence ID" value="NZ_WRPP01000006.1"/>
</dbReference>
<dbReference type="AlphaFoldDB" id="A0A7K1V5H1"/>
<keyword evidence="3 8" id="KW-0812">Transmembrane</keyword>
<dbReference type="GO" id="GO:1902600">
    <property type="term" value="P:proton transmembrane transport"/>
    <property type="evidence" value="ECO:0007669"/>
    <property type="project" value="InterPro"/>
</dbReference>
<comment type="subcellular location">
    <subcellularLocation>
        <location evidence="1">Membrane</location>
        <topology evidence="1">Multi-pass membrane protein</topology>
    </subcellularLocation>
</comment>
<dbReference type="GO" id="GO:0016020">
    <property type="term" value="C:membrane"/>
    <property type="evidence" value="ECO:0007669"/>
    <property type="project" value="UniProtKB-SubCell"/>
</dbReference>
<evidence type="ECO:0000259" key="9">
    <source>
        <dbReference type="Pfam" id="PF00999"/>
    </source>
</evidence>
<feature type="transmembrane region" description="Helical" evidence="8">
    <location>
        <begin position="373"/>
        <end position="392"/>
    </location>
</feature>
<feature type="transmembrane region" description="Helical" evidence="8">
    <location>
        <begin position="174"/>
        <end position="196"/>
    </location>
</feature>
<feature type="domain" description="Cation/H+ exchanger transmembrane" evidence="9">
    <location>
        <begin position="27"/>
        <end position="396"/>
    </location>
</feature>
<evidence type="ECO:0000256" key="1">
    <source>
        <dbReference type="ARBA" id="ARBA00004141"/>
    </source>
</evidence>
<evidence type="ECO:0000256" key="6">
    <source>
        <dbReference type="ARBA" id="ARBA00023136"/>
    </source>
</evidence>
<protein>
    <submittedName>
        <fullName evidence="10">Cation/H(+) antiporter</fullName>
    </submittedName>
</protein>
<dbReference type="GO" id="GO:0015297">
    <property type="term" value="F:antiporter activity"/>
    <property type="evidence" value="ECO:0007669"/>
    <property type="project" value="InterPro"/>
</dbReference>
<evidence type="ECO:0000256" key="8">
    <source>
        <dbReference type="SAM" id="Phobius"/>
    </source>
</evidence>
<dbReference type="Pfam" id="PF00999">
    <property type="entry name" value="Na_H_Exchanger"/>
    <property type="match status" value="1"/>
</dbReference>
<evidence type="ECO:0000256" key="7">
    <source>
        <dbReference type="SAM" id="MobiDB-lite"/>
    </source>
</evidence>
<feature type="transmembrane region" description="Helical" evidence="8">
    <location>
        <begin position="254"/>
        <end position="271"/>
    </location>
</feature>
<feature type="transmembrane region" description="Helical" evidence="8">
    <location>
        <begin position="139"/>
        <end position="162"/>
    </location>
</feature>
<dbReference type="PANTHER" id="PTHR32468:SF0">
    <property type="entry name" value="K(+)_H(+) ANTIPORTER 1"/>
    <property type="match status" value="1"/>
</dbReference>
<feature type="compositionally biased region" description="Basic and acidic residues" evidence="7">
    <location>
        <begin position="398"/>
        <end position="409"/>
    </location>
</feature>
<feature type="region of interest" description="Disordered" evidence="7">
    <location>
        <begin position="398"/>
        <end position="433"/>
    </location>
</feature>
<feature type="transmembrane region" description="Helical" evidence="8">
    <location>
        <begin position="75"/>
        <end position="95"/>
    </location>
</feature>
<feature type="transmembrane region" description="Helical" evidence="8">
    <location>
        <begin position="202"/>
        <end position="220"/>
    </location>
</feature>
<keyword evidence="5" id="KW-0406">Ion transport</keyword>
<dbReference type="EMBL" id="WRPP01000006">
    <property type="protein sequence ID" value="MVU81338.1"/>
    <property type="molecule type" value="Genomic_DNA"/>
</dbReference>
<dbReference type="Gene3D" id="1.20.1530.20">
    <property type="match status" value="1"/>
</dbReference>
<organism evidence="10 11">
    <name type="scientific">Nocardia terrae</name>
    <dbReference type="NCBI Taxonomy" id="2675851"/>
    <lineage>
        <taxon>Bacteria</taxon>
        <taxon>Bacillati</taxon>
        <taxon>Actinomycetota</taxon>
        <taxon>Actinomycetes</taxon>
        <taxon>Mycobacteriales</taxon>
        <taxon>Nocardiaceae</taxon>
        <taxon>Nocardia</taxon>
    </lineage>
</organism>
<feature type="transmembrane region" description="Helical" evidence="8">
    <location>
        <begin position="283"/>
        <end position="304"/>
    </location>
</feature>
<keyword evidence="4 8" id="KW-1133">Transmembrane helix</keyword>
<feature type="transmembrane region" description="Helical" evidence="8">
    <location>
        <begin position="48"/>
        <end position="69"/>
    </location>
</feature>
<feature type="compositionally biased region" description="Basic and acidic residues" evidence="7">
    <location>
        <begin position="418"/>
        <end position="433"/>
    </location>
</feature>
<evidence type="ECO:0000313" key="11">
    <source>
        <dbReference type="Proteomes" id="UP000466794"/>
    </source>
</evidence>
<dbReference type="InterPro" id="IPR038770">
    <property type="entry name" value="Na+/solute_symporter_sf"/>
</dbReference>
<evidence type="ECO:0000256" key="2">
    <source>
        <dbReference type="ARBA" id="ARBA00022448"/>
    </source>
</evidence>
<proteinExistence type="predicted"/>
<feature type="transmembrane region" description="Helical" evidence="8">
    <location>
        <begin position="344"/>
        <end position="367"/>
    </location>
</feature>
<accession>A0A7K1V5H1</accession>
<gene>
    <name evidence="10" type="ORF">GPX89_29360</name>
</gene>
<evidence type="ECO:0000256" key="4">
    <source>
        <dbReference type="ARBA" id="ARBA00022989"/>
    </source>
</evidence>
<evidence type="ECO:0000256" key="5">
    <source>
        <dbReference type="ARBA" id="ARBA00023065"/>
    </source>
</evidence>
<evidence type="ECO:0000256" key="3">
    <source>
        <dbReference type="ARBA" id="ARBA00022692"/>
    </source>
</evidence>
<feature type="transmembrane region" description="Helical" evidence="8">
    <location>
        <begin position="107"/>
        <end position="133"/>
    </location>
</feature>
<feature type="transmembrane region" description="Helical" evidence="8">
    <location>
        <begin position="310"/>
        <end position="332"/>
    </location>
</feature>
<feature type="transmembrane region" description="Helical" evidence="8">
    <location>
        <begin position="15"/>
        <end position="36"/>
    </location>
</feature>
<reference evidence="10 11" key="1">
    <citation type="submission" date="2019-12" db="EMBL/GenBank/DDBJ databases">
        <title>Nocardia sp. nov. ET3-3 isolated from soil.</title>
        <authorList>
            <person name="Kanchanasin P."/>
            <person name="Tanasupawat S."/>
            <person name="Yuki M."/>
            <person name="Kudo T."/>
        </authorList>
    </citation>
    <scope>NUCLEOTIDE SEQUENCE [LARGE SCALE GENOMIC DNA]</scope>
    <source>
        <strain evidence="10 11">ET3-3</strain>
    </source>
</reference>
<comment type="caution">
    <text evidence="10">The sequence shown here is derived from an EMBL/GenBank/DDBJ whole genome shotgun (WGS) entry which is preliminary data.</text>
</comment>
<keyword evidence="11" id="KW-1185">Reference proteome</keyword>
<evidence type="ECO:0000313" key="10">
    <source>
        <dbReference type="EMBL" id="MVU81338.1"/>
    </source>
</evidence>
<dbReference type="PANTHER" id="PTHR32468">
    <property type="entry name" value="CATION/H + ANTIPORTER"/>
    <property type="match status" value="1"/>
</dbReference>
<feature type="transmembrane region" description="Helical" evidence="8">
    <location>
        <begin position="232"/>
        <end position="248"/>
    </location>
</feature>
<dbReference type="InterPro" id="IPR006153">
    <property type="entry name" value="Cation/H_exchanger_TM"/>
</dbReference>
<name>A0A7K1V5H1_9NOCA</name>
<keyword evidence="2" id="KW-0813">Transport</keyword>
<dbReference type="InterPro" id="IPR050794">
    <property type="entry name" value="CPA2_transporter"/>
</dbReference>
<sequence>MKYEREVPSLSSSQLVMLLTDLAVITVTARLFGWIATLLRQPSVVGEVAAGIFCGPIVIGAHASTLLFPHDVRQYLMAFANVGVAVFMFQIGMEVDGRIFAHRRRMILAVSIGAYLLPFALGALLAATVLFGHHGEHPVGFVFFIGAALAVTAFPVLARILSDRDMIRSWVGQFSLAAAAINDLLAWSALALLAGLSNSHSASQARLLLLVPALGVIWSARKMLNILERRKAPSVFVPIAVIGALLCGAGTEWIGLHLIFGAFLFGAAFPRTHREFLMERLNVVSLLFLPAFFVVAGLAVDINALSRTDLLDLVLVVTAAVFGKIGGTYASARVSGIRRRDAGILASLMNTRGLTELIILVVGLSLGLIDTRIYSLLVIAALFTTAMTGPLLTMITRRHDPDDNPHTLEPDLSNSESRTAEESRRAAEVDIAN</sequence>